<comment type="caution">
    <text evidence="2">The sequence shown here is derived from an EMBL/GenBank/DDBJ whole genome shotgun (WGS) entry which is preliminary data.</text>
</comment>
<feature type="chain" id="PRO_5022880268" evidence="1">
    <location>
        <begin position="18"/>
        <end position="127"/>
    </location>
</feature>
<sequence length="127" mass="14464">MKQLILVLTALTLSACAVFNPYEENFRCRRTDSGRCVDVPTAYHMAKDLDGNTARAANTEYEESLYRRVTELLQAPSTPVVAPPKVMRVLMLPYEGDGNELFMPRYAYIFLDRPRWVLTDPFARGGK</sequence>
<organism evidence="2 3">
    <name type="scientific">Geothermobacter ehrlichii</name>
    <dbReference type="NCBI Taxonomy" id="213224"/>
    <lineage>
        <taxon>Bacteria</taxon>
        <taxon>Pseudomonadati</taxon>
        <taxon>Thermodesulfobacteriota</taxon>
        <taxon>Desulfuromonadia</taxon>
        <taxon>Desulfuromonadales</taxon>
        <taxon>Geothermobacteraceae</taxon>
        <taxon>Geothermobacter</taxon>
    </lineage>
</organism>
<name>A0A5D3WFU5_9BACT</name>
<dbReference type="Proteomes" id="UP000324159">
    <property type="component" value="Unassembled WGS sequence"/>
</dbReference>
<dbReference type="AlphaFoldDB" id="A0A5D3WFU5"/>
<feature type="signal peptide" evidence="1">
    <location>
        <begin position="1"/>
        <end position="17"/>
    </location>
</feature>
<evidence type="ECO:0000313" key="2">
    <source>
        <dbReference type="EMBL" id="TYO96790.1"/>
    </source>
</evidence>
<keyword evidence="3" id="KW-1185">Reference proteome</keyword>
<dbReference type="EMBL" id="VNIB01000012">
    <property type="protein sequence ID" value="TYO96790.1"/>
    <property type="molecule type" value="Genomic_DNA"/>
</dbReference>
<accession>A0A5D3WFU5</accession>
<proteinExistence type="predicted"/>
<gene>
    <name evidence="2" type="ORF">EDC39_11278</name>
</gene>
<dbReference type="InterPro" id="IPR014118">
    <property type="entry name" value="T4SS_TraV"/>
</dbReference>
<evidence type="ECO:0000313" key="3">
    <source>
        <dbReference type="Proteomes" id="UP000324159"/>
    </source>
</evidence>
<dbReference type="OrthoDB" id="7448867at2"/>
<protein>
    <submittedName>
        <fullName evidence="2">Conjugal transfer pilus assembly protein TraV</fullName>
    </submittedName>
</protein>
<evidence type="ECO:0000256" key="1">
    <source>
        <dbReference type="SAM" id="SignalP"/>
    </source>
</evidence>
<dbReference type="RefSeq" id="WP_148896633.1">
    <property type="nucleotide sequence ID" value="NZ_VNIB01000012.1"/>
</dbReference>
<dbReference type="PROSITE" id="PS51257">
    <property type="entry name" value="PROKAR_LIPOPROTEIN"/>
    <property type="match status" value="1"/>
</dbReference>
<reference evidence="2 3" key="1">
    <citation type="submission" date="2019-07" db="EMBL/GenBank/DDBJ databases">
        <title>Genomic Encyclopedia of Type Strains, Phase IV (KMG-IV): sequencing the most valuable type-strain genomes for metagenomic binning, comparative biology and taxonomic classification.</title>
        <authorList>
            <person name="Goeker M."/>
        </authorList>
    </citation>
    <scope>NUCLEOTIDE SEQUENCE [LARGE SCALE GENOMIC DNA]</scope>
    <source>
        <strain evidence="2 3">SS015</strain>
    </source>
</reference>
<keyword evidence="1" id="KW-0732">Signal</keyword>
<dbReference type="Pfam" id="PF09676">
    <property type="entry name" value="TraV"/>
    <property type="match status" value="1"/>
</dbReference>